<dbReference type="InterPro" id="IPR016166">
    <property type="entry name" value="FAD-bd_PCMH"/>
</dbReference>
<keyword evidence="5" id="KW-1185">Reference proteome</keyword>
<dbReference type="InterPro" id="IPR012951">
    <property type="entry name" value="BBE"/>
</dbReference>
<evidence type="ECO:0000313" key="4">
    <source>
        <dbReference type="EMBL" id="KAK0625512.1"/>
    </source>
</evidence>
<evidence type="ECO:0000259" key="3">
    <source>
        <dbReference type="PROSITE" id="PS51387"/>
    </source>
</evidence>
<dbReference type="InterPro" id="IPR006094">
    <property type="entry name" value="Oxid_FAD_bind_N"/>
</dbReference>
<dbReference type="Proteomes" id="UP001174934">
    <property type="component" value="Unassembled WGS sequence"/>
</dbReference>
<dbReference type="Gene3D" id="3.30.465.10">
    <property type="match status" value="2"/>
</dbReference>
<dbReference type="PANTHER" id="PTHR13878:SF91">
    <property type="entry name" value="FAD BINDING DOMAIN PROTEIN (AFU_ORTHOLOGUE AFUA_6G12070)-RELATED"/>
    <property type="match status" value="1"/>
</dbReference>
<protein>
    <recommendedName>
        <fullName evidence="3">FAD-binding PCMH-type domain-containing protein</fullName>
    </recommendedName>
</protein>
<reference evidence="4" key="1">
    <citation type="submission" date="2023-06" db="EMBL/GenBank/DDBJ databases">
        <title>Genome-scale phylogeny and comparative genomics of the fungal order Sordariales.</title>
        <authorList>
            <consortium name="Lawrence Berkeley National Laboratory"/>
            <person name="Hensen N."/>
            <person name="Bonometti L."/>
            <person name="Westerberg I."/>
            <person name="Brannstrom I.O."/>
            <person name="Guillou S."/>
            <person name="Cros-Aarteil S."/>
            <person name="Calhoun S."/>
            <person name="Haridas S."/>
            <person name="Kuo A."/>
            <person name="Mondo S."/>
            <person name="Pangilinan J."/>
            <person name="Riley R."/>
            <person name="LaButti K."/>
            <person name="Andreopoulos B."/>
            <person name="Lipzen A."/>
            <person name="Chen C."/>
            <person name="Yanf M."/>
            <person name="Daum C."/>
            <person name="Ng V."/>
            <person name="Clum A."/>
            <person name="Steindorff A."/>
            <person name="Ohm R."/>
            <person name="Martin F."/>
            <person name="Silar P."/>
            <person name="Natvig D."/>
            <person name="Lalanne C."/>
            <person name="Gautier V."/>
            <person name="Ament-velasquez S.L."/>
            <person name="Kruys A."/>
            <person name="Hutchinson M.I."/>
            <person name="Powell A.J."/>
            <person name="Barry K."/>
            <person name="Miller A.N."/>
            <person name="Grigoriev I.V."/>
            <person name="Debuchy R."/>
            <person name="Gladieux P."/>
            <person name="Thoren M.H."/>
            <person name="Johannesson H."/>
        </authorList>
    </citation>
    <scope>NUCLEOTIDE SEQUENCE</scope>
    <source>
        <strain evidence="4">SMH3391-2</strain>
    </source>
</reference>
<dbReference type="Pfam" id="PF08031">
    <property type="entry name" value="BBE"/>
    <property type="match status" value="1"/>
</dbReference>
<dbReference type="InterPro" id="IPR016169">
    <property type="entry name" value="FAD-bd_PCMH_sub2"/>
</dbReference>
<dbReference type="AlphaFoldDB" id="A0AA39X203"/>
<gene>
    <name evidence="4" type="ORF">B0T17DRAFT_532977</name>
</gene>
<evidence type="ECO:0000313" key="5">
    <source>
        <dbReference type="Proteomes" id="UP001174934"/>
    </source>
</evidence>
<comment type="caution">
    <text evidence="4">The sequence shown here is derived from an EMBL/GenBank/DDBJ whole genome shotgun (WGS) entry which is preliminary data.</text>
</comment>
<dbReference type="SUPFAM" id="SSF56176">
    <property type="entry name" value="FAD-binding/transporter-associated domain-like"/>
    <property type="match status" value="1"/>
</dbReference>
<dbReference type="GO" id="GO:0071949">
    <property type="term" value="F:FAD binding"/>
    <property type="evidence" value="ECO:0007669"/>
    <property type="project" value="InterPro"/>
</dbReference>
<dbReference type="InterPro" id="IPR036318">
    <property type="entry name" value="FAD-bd_PCMH-like_sf"/>
</dbReference>
<dbReference type="GO" id="GO:0016491">
    <property type="term" value="F:oxidoreductase activity"/>
    <property type="evidence" value="ECO:0007669"/>
    <property type="project" value="UniProtKB-KW"/>
</dbReference>
<dbReference type="PROSITE" id="PS51387">
    <property type="entry name" value="FAD_PCMH"/>
    <property type="match status" value="1"/>
</dbReference>
<keyword evidence="2" id="KW-0560">Oxidoreductase</keyword>
<dbReference type="Pfam" id="PF01565">
    <property type="entry name" value="FAD_binding_4"/>
    <property type="match status" value="1"/>
</dbReference>
<evidence type="ECO:0000256" key="2">
    <source>
        <dbReference type="ARBA" id="ARBA00023002"/>
    </source>
</evidence>
<feature type="domain" description="FAD-binding PCMH-type" evidence="3">
    <location>
        <begin position="1"/>
        <end position="176"/>
    </location>
</feature>
<accession>A0AA39X203</accession>
<dbReference type="InterPro" id="IPR050432">
    <property type="entry name" value="FAD-linked_Oxidoreductases_BP"/>
</dbReference>
<comment type="similarity">
    <text evidence="1">Belongs to the oxygen-dependent FAD-linked oxidoreductase family.</text>
</comment>
<proteinExistence type="inferred from homology"/>
<sequence>MATYAINVDSAERVAAGIKFARDHNIRLTVKNTGHDLLGRSAGKGALELWTHNMKNITFFNYTSPGYKGPAVKLGAGVQAFEAYAAASKKGLRIVGGSCPTVGPAGGFVQGGGHGPLGATYGLGADNALEFEVITTDGRHLTASPYQNSDLYWALAGGGAGNWAVVISLTTKAHVDGRVAGATLTFVNTNDTAFWTAISAWLSFQTVLDAIPNFSTLWGMSKDVFHLTYVTLPGGTGADVASALAPYLETLKSLNVTPVQYDTGDSPGFYEHFERWQTDVYTTNSSQGSRLIPRSTVTDPVKVSTLVSAMKVVLQDTTVTPFIAGISNNFQYARAGVKPGSNAVFPQWRDAIFTINMVAAFEADVSSAELKRIQVLINDWQKQFRSITPGAGSYMNEAIYDYEFWKEDYYGSTYDRLLQIKKKYDPDFILWAHAAVGSDAMTVASDGRLCRVRS</sequence>
<dbReference type="EMBL" id="JAULSR010000003">
    <property type="protein sequence ID" value="KAK0625512.1"/>
    <property type="molecule type" value="Genomic_DNA"/>
</dbReference>
<evidence type="ECO:0000256" key="1">
    <source>
        <dbReference type="ARBA" id="ARBA00005466"/>
    </source>
</evidence>
<organism evidence="4 5">
    <name type="scientific">Bombardia bombarda</name>
    <dbReference type="NCBI Taxonomy" id="252184"/>
    <lineage>
        <taxon>Eukaryota</taxon>
        <taxon>Fungi</taxon>
        <taxon>Dikarya</taxon>
        <taxon>Ascomycota</taxon>
        <taxon>Pezizomycotina</taxon>
        <taxon>Sordariomycetes</taxon>
        <taxon>Sordariomycetidae</taxon>
        <taxon>Sordariales</taxon>
        <taxon>Lasiosphaeriaceae</taxon>
        <taxon>Bombardia</taxon>
    </lineage>
</organism>
<name>A0AA39X203_9PEZI</name>
<dbReference type="PANTHER" id="PTHR13878">
    <property type="entry name" value="GULONOLACTONE OXIDASE"/>
    <property type="match status" value="1"/>
</dbReference>